<accession>A0A7L6AX14</accession>
<sequence length="232" mass="25769">MKPVYLQGKQAVLLDMNSTFMFGEDRFDSTQDYSLVYRQLGGNLPAAQVNRLIRDVMDYLTPRYPAAEYQEAFPSIPAALKAMSNTPLSDAEMSTLAMTFAMHERGHIPPAYVQALHQLATHFRLGLVIDIWAAKDLWEQYFRETGIHHLFEAVSFSSDHGCVKPSPYGFRQILQAMRLQPEDALFIGDSVRRDLGGAQAAGLDCVLVGGAESAQAIAAYPDLLSLCCDWFG</sequence>
<dbReference type="InterPro" id="IPR036412">
    <property type="entry name" value="HAD-like_sf"/>
</dbReference>
<dbReference type="KEGG" id="this:HZT40_21000"/>
<gene>
    <name evidence="2" type="ORF">HZT40_21000</name>
</gene>
<evidence type="ECO:0000313" key="2">
    <source>
        <dbReference type="EMBL" id="QLQ33671.1"/>
    </source>
</evidence>
<dbReference type="NCBIfam" id="TIGR01549">
    <property type="entry name" value="HAD-SF-IA-v1"/>
    <property type="match status" value="1"/>
</dbReference>
<reference evidence="2" key="1">
    <citation type="submission" date="2020-06" db="EMBL/GenBank/DDBJ databases">
        <title>Analysis procedures for assessing recovery of high quality, complete, closed genomes from Nanopore long read metagenome sequencing.</title>
        <authorList>
            <person name="Bessarab I."/>
            <person name="Arumugam K."/>
            <person name="Haryono M."/>
            <person name="Liu X."/>
            <person name="Roy S."/>
            <person name="Zuniga-Montanez R.E."/>
            <person name="Qiu G."/>
            <person name="Drautz-Moses D.I."/>
            <person name="Law Y.Y."/>
            <person name="Wuertz S."/>
            <person name="Lauro F.M."/>
            <person name="Huson D.H."/>
            <person name="Williams R.B."/>
        </authorList>
    </citation>
    <scope>NUCLEOTIDE SEQUENCE [LARGE SCALE GENOMIC DNA]</scope>
    <source>
        <strain evidence="2">SSD2</strain>
    </source>
</reference>
<dbReference type="EMBL" id="CP059265">
    <property type="protein sequence ID" value="QLQ33671.1"/>
    <property type="molecule type" value="Genomic_DNA"/>
</dbReference>
<keyword evidence="3" id="KW-1185">Reference proteome</keyword>
<name>A0A7L6AX14_9GAMM</name>
<dbReference type="Proteomes" id="UP000510621">
    <property type="component" value="Chromosome"/>
</dbReference>
<organism evidence="2 3">
    <name type="scientific">Candidatus Thiothrix singaporensis</name>
    <dbReference type="NCBI Taxonomy" id="2799669"/>
    <lineage>
        <taxon>Bacteria</taxon>
        <taxon>Pseudomonadati</taxon>
        <taxon>Pseudomonadota</taxon>
        <taxon>Gammaproteobacteria</taxon>
        <taxon>Thiotrichales</taxon>
        <taxon>Thiotrichaceae</taxon>
        <taxon>Thiothrix</taxon>
    </lineage>
</organism>
<dbReference type="AlphaFoldDB" id="A0A7L6AX14"/>
<dbReference type="PANTHER" id="PTHR43316">
    <property type="entry name" value="HYDROLASE, HALOACID DELAHOGENASE-RELATED"/>
    <property type="match status" value="1"/>
</dbReference>
<dbReference type="SFLD" id="SFLDG01129">
    <property type="entry name" value="C1.5:_HAD__Beta-PGM__Phosphata"/>
    <property type="match status" value="1"/>
</dbReference>
<keyword evidence="1 2" id="KW-0378">Hydrolase</keyword>
<dbReference type="GO" id="GO:0016787">
    <property type="term" value="F:hydrolase activity"/>
    <property type="evidence" value="ECO:0007669"/>
    <property type="project" value="UniProtKB-KW"/>
</dbReference>
<dbReference type="SFLD" id="SFLDS00003">
    <property type="entry name" value="Haloacid_Dehalogenase"/>
    <property type="match status" value="1"/>
</dbReference>
<dbReference type="Gene3D" id="3.40.50.1000">
    <property type="entry name" value="HAD superfamily/HAD-like"/>
    <property type="match status" value="1"/>
</dbReference>
<evidence type="ECO:0000256" key="1">
    <source>
        <dbReference type="ARBA" id="ARBA00022801"/>
    </source>
</evidence>
<dbReference type="Pfam" id="PF00702">
    <property type="entry name" value="Hydrolase"/>
    <property type="match status" value="1"/>
</dbReference>
<protein>
    <submittedName>
        <fullName evidence="2">HAD family hydrolase</fullName>
    </submittedName>
</protein>
<dbReference type="SUPFAM" id="SSF56784">
    <property type="entry name" value="HAD-like"/>
    <property type="match status" value="1"/>
</dbReference>
<dbReference type="InterPro" id="IPR023214">
    <property type="entry name" value="HAD_sf"/>
</dbReference>
<proteinExistence type="predicted"/>
<evidence type="ECO:0000313" key="3">
    <source>
        <dbReference type="Proteomes" id="UP000510621"/>
    </source>
</evidence>
<dbReference type="InterPro" id="IPR006439">
    <property type="entry name" value="HAD-SF_hydro_IA"/>
</dbReference>
<dbReference type="InterPro" id="IPR051540">
    <property type="entry name" value="S-2-haloacid_dehalogenase"/>
</dbReference>